<proteinExistence type="predicted"/>
<evidence type="ECO:0000313" key="1">
    <source>
        <dbReference type="EMBL" id="APE43360.1"/>
    </source>
</evidence>
<reference evidence="1 2" key="1">
    <citation type="submission" date="2016-11" db="EMBL/GenBank/DDBJ databases">
        <title>Complete genome sequence of Sulfitobacter sp. AM1-D1, a toxic bacteria associated with marine dinoflagellate Alexandrium minutum in East China Sea.</title>
        <authorList>
            <person name="Yang Q."/>
            <person name="Zhang X."/>
            <person name="Tian X."/>
        </authorList>
    </citation>
    <scope>NUCLEOTIDE SEQUENCE [LARGE SCALE GENOMIC DNA]</scope>
    <source>
        <strain evidence="1 2">AM1-D1</strain>
    </source>
</reference>
<dbReference type="AlphaFoldDB" id="A0A1J0WGP7"/>
<dbReference type="KEGG" id="suam:BOO69_07975"/>
<evidence type="ECO:0000313" key="2">
    <source>
        <dbReference type="Proteomes" id="UP000181897"/>
    </source>
</evidence>
<dbReference type="EMBL" id="CP018076">
    <property type="protein sequence ID" value="APE43360.1"/>
    <property type="molecule type" value="Genomic_DNA"/>
</dbReference>
<accession>A0A1J0WGP7</accession>
<dbReference type="Proteomes" id="UP000181897">
    <property type="component" value="Chromosome"/>
</dbReference>
<dbReference type="RefSeq" id="WP_156874890.1">
    <property type="nucleotide sequence ID" value="NZ_CP018076.1"/>
</dbReference>
<dbReference type="OrthoDB" id="7857778at2"/>
<organism evidence="1 2">
    <name type="scientific">Sulfitobacter alexandrii</name>
    <dbReference type="NCBI Taxonomy" id="1917485"/>
    <lineage>
        <taxon>Bacteria</taxon>
        <taxon>Pseudomonadati</taxon>
        <taxon>Pseudomonadota</taxon>
        <taxon>Alphaproteobacteria</taxon>
        <taxon>Rhodobacterales</taxon>
        <taxon>Roseobacteraceae</taxon>
        <taxon>Sulfitobacter</taxon>
    </lineage>
</organism>
<keyword evidence="2" id="KW-1185">Reference proteome</keyword>
<sequence>MLTRKFLVEYATYTQTCAHLELACWEIIMLADGGDQGVPHKVDRFLKVRKNSTQLREHFRGAADLTSADISARIISLSERIDAGIEVRNTAVHGAWFTGEHDTDARVEHYFRRPDDPPLMWRHFDAPVPQGEIDGAIEEADDMLREAIKIRIAMQAQPE</sequence>
<name>A0A1J0WGP7_9RHOB</name>
<protein>
    <submittedName>
        <fullName evidence="1">Uncharacterized protein</fullName>
    </submittedName>
</protein>
<gene>
    <name evidence="1" type="ORF">BOO69_07975</name>
</gene>